<accession>A0A367L7J8</accession>
<reference evidence="8 9" key="1">
    <citation type="journal article" date="2015" name="BMC Genomics">
        <title>Insights from the genome of Ophiocordyceps polyrhachis-furcata to pathogenicity and host specificity in insect fungi.</title>
        <authorList>
            <person name="Wichadakul D."/>
            <person name="Kobmoo N."/>
            <person name="Ingsriswang S."/>
            <person name="Tangphatsornruang S."/>
            <person name="Chantasingh D."/>
            <person name="Luangsa-ard J.J."/>
            <person name="Eurwilaichitr L."/>
        </authorList>
    </citation>
    <scope>NUCLEOTIDE SEQUENCE [LARGE SCALE GENOMIC DNA]</scope>
    <source>
        <strain evidence="8 9">BCC 54312</strain>
    </source>
</reference>
<evidence type="ECO:0000256" key="7">
    <source>
        <dbReference type="SAM" id="SignalP"/>
    </source>
</evidence>
<organism evidence="8 9">
    <name type="scientific">Ophiocordyceps polyrhachis-furcata BCC 54312</name>
    <dbReference type="NCBI Taxonomy" id="1330021"/>
    <lineage>
        <taxon>Eukaryota</taxon>
        <taxon>Fungi</taxon>
        <taxon>Dikarya</taxon>
        <taxon>Ascomycota</taxon>
        <taxon>Pezizomycotina</taxon>
        <taxon>Sordariomycetes</taxon>
        <taxon>Hypocreomycetidae</taxon>
        <taxon>Hypocreales</taxon>
        <taxon>Ophiocordycipitaceae</taxon>
        <taxon>Ophiocordyceps</taxon>
    </lineage>
</organism>
<dbReference type="Gene3D" id="1.10.630.10">
    <property type="entry name" value="Cytochrome P450"/>
    <property type="match status" value="1"/>
</dbReference>
<evidence type="ECO:0000256" key="3">
    <source>
        <dbReference type="ARBA" id="ARBA00022617"/>
    </source>
</evidence>
<dbReference type="AlphaFoldDB" id="A0A367L7J8"/>
<evidence type="ECO:0000256" key="4">
    <source>
        <dbReference type="ARBA" id="ARBA00022723"/>
    </source>
</evidence>
<protein>
    <recommendedName>
        <fullName evidence="10">Cytochrome P450</fullName>
    </recommendedName>
</protein>
<evidence type="ECO:0000313" key="8">
    <source>
        <dbReference type="EMBL" id="RCI10212.1"/>
    </source>
</evidence>
<dbReference type="PRINTS" id="PR00385">
    <property type="entry name" value="P450"/>
</dbReference>
<dbReference type="PANTHER" id="PTHR24305:SF232">
    <property type="entry name" value="P450, PUTATIVE (EUROFUNG)-RELATED"/>
    <property type="match status" value="1"/>
</dbReference>
<keyword evidence="3 6" id="KW-0349">Heme</keyword>
<sequence>MFWWCHLLVAQLTLVAVVLSRRYFSHLSHVPGPFFASFTRLWHAWHLLVGDMPAQLVRLHEEYGPFVRISHDEISVSHPQAVQQIFISPLHKAPWYKVAAVPDQRFQTPMSTLDPAEKRERSKHVASAYFLSNILRSEDEMDVLLGKFMRWMDRFADEQEPAPLDEFFSYFAYDLVGDMHFSQEFGYLDTGSDVNKSIAAFSVFSAYAVVAGYFPRLLALTVANRLVGSLGMLPMGHLYNTIVQSLDKRRSKVASRFDFVAHWLKEHDKNPSDFSMTDLYAVTVNSILGGSDTTATALQSLTYHIIRHPTAYRRIRDEVDEAQCRDAIVSFEDARKLPYLTACIKEALRVFSPLTLSLARVAGKQGVSIDGRVFRSGTKLSIHPWVEHLSKENWGEDASEFDPDRWLVPEVGAREKHWIPFGAGFNSCPGQHLVKVAIHKMAATLVRDYDIRLVDKTKAWKWKAGMTAAQYGWPVYIERRRTRRQPSCC</sequence>
<dbReference type="EMBL" id="LKCN02000013">
    <property type="protein sequence ID" value="RCI10212.1"/>
    <property type="molecule type" value="Genomic_DNA"/>
</dbReference>
<dbReference type="InterPro" id="IPR050121">
    <property type="entry name" value="Cytochrome_P450_monoxygenase"/>
</dbReference>
<evidence type="ECO:0000256" key="2">
    <source>
        <dbReference type="ARBA" id="ARBA00010617"/>
    </source>
</evidence>
<evidence type="ECO:0000256" key="1">
    <source>
        <dbReference type="ARBA" id="ARBA00001971"/>
    </source>
</evidence>
<keyword evidence="7" id="KW-0732">Signal</keyword>
<keyword evidence="9" id="KW-1185">Reference proteome</keyword>
<keyword evidence="5 6" id="KW-0408">Iron</keyword>
<dbReference type="STRING" id="1330021.A0A367L7J8"/>
<dbReference type="Pfam" id="PF00067">
    <property type="entry name" value="p450"/>
    <property type="match status" value="1"/>
</dbReference>
<keyword evidence="4 6" id="KW-0479">Metal-binding</keyword>
<dbReference type="Proteomes" id="UP000253664">
    <property type="component" value="Unassembled WGS sequence"/>
</dbReference>
<proteinExistence type="inferred from homology"/>
<evidence type="ECO:0000256" key="6">
    <source>
        <dbReference type="PIRSR" id="PIRSR602401-1"/>
    </source>
</evidence>
<dbReference type="GO" id="GO:0016705">
    <property type="term" value="F:oxidoreductase activity, acting on paired donors, with incorporation or reduction of molecular oxygen"/>
    <property type="evidence" value="ECO:0007669"/>
    <property type="project" value="InterPro"/>
</dbReference>
<feature type="signal peptide" evidence="7">
    <location>
        <begin position="1"/>
        <end position="20"/>
    </location>
</feature>
<evidence type="ECO:0000313" key="9">
    <source>
        <dbReference type="Proteomes" id="UP000253664"/>
    </source>
</evidence>
<dbReference type="GO" id="GO:0005506">
    <property type="term" value="F:iron ion binding"/>
    <property type="evidence" value="ECO:0007669"/>
    <property type="project" value="InterPro"/>
</dbReference>
<feature type="chain" id="PRO_5016993702" description="Cytochrome P450" evidence="7">
    <location>
        <begin position="21"/>
        <end position="489"/>
    </location>
</feature>
<dbReference type="OrthoDB" id="3934656at2759"/>
<dbReference type="GO" id="GO:0004497">
    <property type="term" value="F:monooxygenase activity"/>
    <property type="evidence" value="ECO:0007669"/>
    <property type="project" value="InterPro"/>
</dbReference>
<gene>
    <name evidence="8" type="ORF">L249_8514</name>
</gene>
<dbReference type="InterPro" id="IPR001128">
    <property type="entry name" value="Cyt_P450"/>
</dbReference>
<comment type="cofactor">
    <cofactor evidence="1 6">
        <name>heme</name>
        <dbReference type="ChEBI" id="CHEBI:30413"/>
    </cofactor>
</comment>
<dbReference type="InterPro" id="IPR036396">
    <property type="entry name" value="Cyt_P450_sf"/>
</dbReference>
<dbReference type="SUPFAM" id="SSF48264">
    <property type="entry name" value="Cytochrome P450"/>
    <property type="match status" value="1"/>
</dbReference>
<dbReference type="PRINTS" id="PR00463">
    <property type="entry name" value="EP450I"/>
</dbReference>
<dbReference type="GO" id="GO:0020037">
    <property type="term" value="F:heme binding"/>
    <property type="evidence" value="ECO:0007669"/>
    <property type="project" value="InterPro"/>
</dbReference>
<evidence type="ECO:0008006" key="10">
    <source>
        <dbReference type="Google" id="ProtNLM"/>
    </source>
</evidence>
<dbReference type="InterPro" id="IPR002401">
    <property type="entry name" value="Cyt_P450_E_grp-I"/>
</dbReference>
<comment type="similarity">
    <text evidence="2">Belongs to the cytochrome P450 family.</text>
</comment>
<feature type="binding site" description="axial binding residue" evidence="6">
    <location>
        <position position="428"/>
    </location>
    <ligand>
        <name>heme</name>
        <dbReference type="ChEBI" id="CHEBI:30413"/>
    </ligand>
    <ligandPart>
        <name>Fe</name>
        <dbReference type="ChEBI" id="CHEBI:18248"/>
    </ligandPart>
</feature>
<dbReference type="PANTHER" id="PTHR24305">
    <property type="entry name" value="CYTOCHROME P450"/>
    <property type="match status" value="1"/>
</dbReference>
<comment type="caution">
    <text evidence="8">The sequence shown here is derived from an EMBL/GenBank/DDBJ whole genome shotgun (WGS) entry which is preliminary data.</text>
</comment>
<evidence type="ECO:0000256" key="5">
    <source>
        <dbReference type="ARBA" id="ARBA00023004"/>
    </source>
</evidence>
<name>A0A367L7J8_9HYPO</name>